<keyword evidence="3" id="KW-0560">Oxidoreductase</keyword>
<dbReference type="InterPro" id="IPR002347">
    <property type="entry name" value="SDR_fam"/>
</dbReference>
<dbReference type="InterPro" id="IPR057326">
    <property type="entry name" value="KR_dom"/>
</dbReference>
<dbReference type="SMART" id="SM00822">
    <property type="entry name" value="PKS_KR"/>
    <property type="match status" value="1"/>
</dbReference>
<dbReference type="GO" id="GO:0044550">
    <property type="term" value="P:secondary metabolite biosynthetic process"/>
    <property type="evidence" value="ECO:0007669"/>
    <property type="project" value="UniProtKB-ARBA"/>
</dbReference>
<dbReference type="Proteomes" id="UP000184546">
    <property type="component" value="Unassembled WGS sequence"/>
</dbReference>
<dbReference type="GeneID" id="30976536"/>
<dbReference type="InterPro" id="IPR036291">
    <property type="entry name" value="NAD(P)-bd_dom_sf"/>
</dbReference>
<dbReference type="GO" id="GO:0016614">
    <property type="term" value="F:oxidoreductase activity, acting on CH-OH group of donors"/>
    <property type="evidence" value="ECO:0007669"/>
    <property type="project" value="UniProtKB-ARBA"/>
</dbReference>
<evidence type="ECO:0000256" key="2">
    <source>
        <dbReference type="ARBA" id="ARBA00022857"/>
    </source>
</evidence>
<evidence type="ECO:0000256" key="1">
    <source>
        <dbReference type="ARBA" id="ARBA00006484"/>
    </source>
</evidence>
<sequence length="265" mass="27828">MPTSFDLTDKVALVTGAGRGLGAAIAKELASHGASVVVNYARSAAAAQRVVDEIEALPGKPRAIAIQADVTQPAEVTRLFETAIEHFGKIDIVMSNSGMEAFSAEEDVTAELYDEVFGLNTRAQFFVAQHALKYGSHGGRLILTSSVAAQMTGVKNHALYAGSKAAVEGFTRSFAADCGTKKMTVNAVAPGGIYTDMYLENSWHYAPDGYPGMPIEQIDKGIASLCPLGRTGKPLDVARVVAFLSSAEGEWINGQVIKLTGGSSA</sequence>
<comment type="similarity">
    <text evidence="1">Belongs to the short-chain dehydrogenases/reductases (SDR) family.</text>
</comment>
<dbReference type="PANTHER" id="PTHR48107">
    <property type="entry name" value="NADPH-DEPENDENT ALDEHYDE REDUCTASE-LIKE PROTEIN, CHLOROPLASTIC-RELATED"/>
    <property type="match status" value="1"/>
</dbReference>
<evidence type="ECO:0000256" key="3">
    <source>
        <dbReference type="ARBA" id="ARBA00023002"/>
    </source>
</evidence>
<protein>
    <recommendedName>
        <fullName evidence="4">Ketoreductase domain-containing protein</fullName>
    </recommendedName>
</protein>
<dbReference type="OrthoDB" id="47007at2759"/>
<evidence type="ECO:0000259" key="4">
    <source>
        <dbReference type="SMART" id="SM00822"/>
    </source>
</evidence>
<gene>
    <name evidence="5" type="ORF">ASPACDRAFT_53255</name>
</gene>
<dbReference type="EMBL" id="KV878980">
    <property type="protein sequence ID" value="OJJ98323.1"/>
    <property type="molecule type" value="Genomic_DNA"/>
</dbReference>
<keyword evidence="6" id="KW-1185">Reference proteome</keyword>
<dbReference type="PANTHER" id="PTHR48107:SF7">
    <property type="entry name" value="RE15974P"/>
    <property type="match status" value="1"/>
</dbReference>
<dbReference type="FunFam" id="3.40.50.720:FF:000084">
    <property type="entry name" value="Short-chain dehydrogenase reductase"/>
    <property type="match status" value="1"/>
</dbReference>
<organism evidence="5 6">
    <name type="scientific">Aspergillus aculeatus (strain ATCC 16872 / CBS 172.66 / WB 5094)</name>
    <dbReference type="NCBI Taxonomy" id="690307"/>
    <lineage>
        <taxon>Eukaryota</taxon>
        <taxon>Fungi</taxon>
        <taxon>Dikarya</taxon>
        <taxon>Ascomycota</taxon>
        <taxon>Pezizomycotina</taxon>
        <taxon>Eurotiomycetes</taxon>
        <taxon>Eurotiomycetidae</taxon>
        <taxon>Eurotiales</taxon>
        <taxon>Aspergillaceae</taxon>
        <taxon>Aspergillus</taxon>
        <taxon>Aspergillus subgen. Circumdati</taxon>
    </lineage>
</organism>
<dbReference type="SUPFAM" id="SSF51735">
    <property type="entry name" value="NAD(P)-binding Rossmann-fold domains"/>
    <property type="match status" value="1"/>
</dbReference>
<dbReference type="STRING" id="690307.A0A1L9WQ64"/>
<dbReference type="PRINTS" id="PR00080">
    <property type="entry name" value="SDRFAMILY"/>
</dbReference>
<dbReference type="PROSITE" id="PS00061">
    <property type="entry name" value="ADH_SHORT"/>
    <property type="match status" value="1"/>
</dbReference>
<accession>A0A1L9WQ64</accession>
<proteinExistence type="inferred from homology"/>
<dbReference type="InterPro" id="IPR020904">
    <property type="entry name" value="Sc_DH/Rdtase_CS"/>
</dbReference>
<keyword evidence="2" id="KW-0521">NADP</keyword>
<evidence type="ECO:0000313" key="5">
    <source>
        <dbReference type="EMBL" id="OJJ98323.1"/>
    </source>
</evidence>
<reference evidence="6" key="1">
    <citation type="journal article" date="2017" name="Genome Biol.">
        <title>Comparative genomics reveals high biological diversity and specific adaptations in the industrially and medically important fungal genus Aspergillus.</title>
        <authorList>
            <person name="de Vries R.P."/>
            <person name="Riley R."/>
            <person name="Wiebenga A."/>
            <person name="Aguilar-Osorio G."/>
            <person name="Amillis S."/>
            <person name="Uchima C.A."/>
            <person name="Anderluh G."/>
            <person name="Asadollahi M."/>
            <person name="Askin M."/>
            <person name="Barry K."/>
            <person name="Battaglia E."/>
            <person name="Bayram O."/>
            <person name="Benocci T."/>
            <person name="Braus-Stromeyer S.A."/>
            <person name="Caldana C."/>
            <person name="Canovas D."/>
            <person name="Cerqueira G.C."/>
            <person name="Chen F."/>
            <person name="Chen W."/>
            <person name="Choi C."/>
            <person name="Clum A."/>
            <person name="Dos Santos R.A."/>
            <person name="Damasio A.R."/>
            <person name="Diallinas G."/>
            <person name="Emri T."/>
            <person name="Fekete E."/>
            <person name="Flipphi M."/>
            <person name="Freyberg S."/>
            <person name="Gallo A."/>
            <person name="Gournas C."/>
            <person name="Habgood R."/>
            <person name="Hainaut M."/>
            <person name="Harispe M.L."/>
            <person name="Henrissat B."/>
            <person name="Hilden K.S."/>
            <person name="Hope R."/>
            <person name="Hossain A."/>
            <person name="Karabika E."/>
            <person name="Karaffa L."/>
            <person name="Karanyi Z."/>
            <person name="Krasevec N."/>
            <person name="Kuo A."/>
            <person name="Kusch H."/>
            <person name="LaButti K."/>
            <person name="Lagendijk E.L."/>
            <person name="Lapidus A."/>
            <person name="Levasseur A."/>
            <person name="Lindquist E."/>
            <person name="Lipzen A."/>
            <person name="Logrieco A.F."/>
            <person name="MacCabe A."/>
            <person name="Maekelae M.R."/>
            <person name="Malavazi I."/>
            <person name="Melin P."/>
            <person name="Meyer V."/>
            <person name="Mielnichuk N."/>
            <person name="Miskei M."/>
            <person name="Molnar A.P."/>
            <person name="Mule G."/>
            <person name="Ngan C.Y."/>
            <person name="Orejas M."/>
            <person name="Orosz E."/>
            <person name="Ouedraogo J.P."/>
            <person name="Overkamp K.M."/>
            <person name="Park H.-S."/>
            <person name="Perrone G."/>
            <person name="Piumi F."/>
            <person name="Punt P.J."/>
            <person name="Ram A.F."/>
            <person name="Ramon A."/>
            <person name="Rauscher S."/>
            <person name="Record E."/>
            <person name="Riano-Pachon D.M."/>
            <person name="Robert V."/>
            <person name="Roehrig J."/>
            <person name="Ruller R."/>
            <person name="Salamov A."/>
            <person name="Salih N.S."/>
            <person name="Samson R.A."/>
            <person name="Sandor E."/>
            <person name="Sanguinetti M."/>
            <person name="Schuetze T."/>
            <person name="Sepcic K."/>
            <person name="Shelest E."/>
            <person name="Sherlock G."/>
            <person name="Sophianopoulou V."/>
            <person name="Squina F.M."/>
            <person name="Sun H."/>
            <person name="Susca A."/>
            <person name="Todd R.B."/>
            <person name="Tsang A."/>
            <person name="Unkles S.E."/>
            <person name="van de Wiele N."/>
            <person name="van Rossen-Uffink D."/>
            <person name="Oliveira J.V."/>
            <person name="Vesth T.C."/>
            <person name="Visser J."/>
            <person name="Yu J.-H."/>
            <person name="Zhou M."/>
            <person name="Andersen M.R."/>
            <person name="Archer D.B."/>
            <person name="Baker S.E."/>
            <person name="Benoit I."/>
            <person name="Brakhage A.A."/>
            <person name="Braus G.H."/>
            <person name="Fischer R."/>
            <person name="Frisvad J.C."/>
            <person name="Goldman G.H."/>
            <person name="Houbraken J."/>
            <person name="Oakley B."/>
            <person name="Pocsi I."/>
            <person name="Scazzocchio C."/>
            <person name="Seiboth B."/>
            <person name="vanKuyk P.A."/>
            <person name="Wortman J."/>
            <person name="Dyer P.S."/>
            <person name="Grigoriev I.V."/>
        </authorList>
    </citation>
    <scope>NUCLEOTIDE SEQUENCE [LARGE SCALE GENOMIC DNA]</scope>
    <source>
        <strain evidence="6">ATCC 16872 / CBS 172.66 / WB 5094</strain>
    </source>
</reference>
<dbReference type="Gene3D" id="3.40.50.720">
    <property type="entry name" value="NAD(P)-binding Rossmann-like Domain"/>
    <property type="match status" value="1"/>
</dbReference>
<name>A0A1L9WQ64_ASPA1</name>
<dbReference type="PRINTS" id="PR00081">
    <property type="entry name" value="GDHRDH"/>
</dbReference>
<dbReference type="VEuPathDB" id="FungiDB:ASPACDRAFT_53255"/>
<dbReference type="Pfam" id="PF13561">
    <property type="entry name" value="adh_short_C2"/>
    <property type="match status" value="1"/>
</dbReference>
<feature type="domain" description="Ketoreductase" evidence="4">
    <location>
        <begin position="10"/>
        <end position="196"/>
    </location>
</feature>
<dbReference type="AlphaFoldDB" id="A0A1L9WQ64"/>
<evidence type="ECO:0000313" key="6">
    <source>
        <dbReference type="Proteomes" id="UP000184546"/>
    </source>
</evidence>
<dbReference type="RefSeq" id="XP_020054663.1">
    <property type="nucleotide sequence ID" value="XM_020202722.1"/>
</dbReference>
<dbReference type="OMA" id="CQKHMVD"/>